<reference evidence="1" key="1">
    <citation type="submission" date="2013-08" db="EMBL/GenBank/DDBJ databases">
        <authorList>
            <person name="Mendez C."/>
            <person name="Richter M."/>
            <person name="Ferrer M."/>
            <person name="Sanchez J."/>
        </authorList>
    </citation>
    <scope>NUCLEOTIDE SEQUENCE</scope>
</reference>
<feature type="non-terminal residue" evidence="1">
    <location>
        <position position="1"/>
    </location>
</feature>
<evidence type="ECO:0000313" key="1">
    <source>
        <dbReference type="EMBL" id="EQD44237.1"/>
    </source>
</evidence>
<name>T0ZIH1_9ZZZZ</name>
<organism evidence="1">
    <name type="scientific">mine drainage metagenome</name>
    <dbReference type="NCBI Taxonomy" id="410659"/>
    <lineage>
        <taxon>unclassified sequences</taxon>
        <taxon>metagenomes</taxon>
        <taxon>ecological metagenomes</taxon>
    </lineage>
</organism>
<gene>
    <name evidence="1" type="ORF">B2A_09667</name>
</gene>
<dbReference type="InterPro" id="IPR036866">
    <property type="entry name" value="RibonucZ/Hydroxyglut_hydro"/>
</dbReference>
<feature type="non-terminal residue" evidence="1">
    <location>
        <position position="177"/>
    </location>
</feature>
<sequence>DPRRLEASARRAWGSQMDLLFGGLAPIPADRILPLTGGERWPLRSGDLEILATPGHARHHLAFVDSGLSAVFTGDAAGVRLASSWRTRPAVPPPDLDLDRLYTSLDRMRDAHVRQVLRSHFGPDPDGARTLTEYRSIVEEWRSVAWAAFQESPDPQWMADRLRTHEFDREAAAGHRH</sequence>
<dbReference type="Gene3D" id="3.60.15.10">
    <property type="entry name" value="Ribonuclease Z/Hydroxyacylglutathione hydrolase-like"/>
    <property type="match status" value="1"/>
</dbReference>
<dbReference type="AlphaFoldDB" id="T0ZIH1"/>
<dbReference type="SUPFAM" id="SSF56281">
    <property type="entry name" value="Metallo-hydrolase/oxidoreductase"/>
    <property type="match status" value="1"/>
</dbReference>
<proteinExistence type="predicted"/>
<comment type="caution">
    <text evidence="1">The sequence shown here is derived from an EMBL/GenBank/DDBJ whole genome shotgun (WGS) entry which is preliminary data.</text>
</comment>
<reference evidence="1" key="2">
    <citation type="journal article" date="2014" name="ISME J.">
        <title>Microbial stratification in low pH oxic and suboxic macroscopic growths along an acid mine drainage.</title>
        <authorList>
            <person name="Mendez-Garcia C."/>
            <person name="Mesa V."/>
            <person name="Sprenger R.R."/>
            <person name="Richter M."/>
            <person name="Diez M.S."/>
            <person name="Solano J."/>
            <person name="Bargiela R."/>
            <person name="Golyshina O.V."/>
            <person name="Manteca A."/>
            <person name="Ramos J.L."/>
            <person name="Gallego J.R."/>
            <person name="Llorente I."/>
            <person name="Martins Dos Santos V.A."/>
            <person name="Jensen O.N."/>
            <person name="Pelaez A.I."/>
            <person name="Sanchez J."/>
            <person name="Ferrer M."/>
        </authorList>
    </citation>
    <scope>NUCLEOTIDE SEQUENCE</scope>
</reference>
<accession>T0ZIH1</accession>
<protein>
    <submittedName>
        <fullName evidence="1">Beta-lactamase domain protein</fullName>
    </submittedName>
</protein>
<dbReference type="EMBL" id="AUZZ01006984">
    <property type="protein sequence ID" value="EQD44237.1"/>
    <property type="molecule type" value="Genomic_DNA"/>
</dbReference>